<feature type="transmembrane region" description="Helical" evidence="1">
    <location>
        <begin position="46"/>
        <end position="63"/>
    </location>
</feature>
<sequence length="79" mass="9124">MYRVFYGLPSLTAHAMLFFTVRKGLSITKLTLMRTKLVLTVKKGEAPFSIFISLRALLFYNFFSLLRFHPPIAVIWLLG</sequence>
<evidence type="ECO:0000256" key="1">
    <source>
        <dbReference type="SAM" id="Phobius"/>
    </source>
</evidence>
<dbReference type="AlphaFoldDB" id="A0A2P2Q4Q1"/>
<feature type="transmembrane region" description="Helical" evidence="1">
    <location>
        <begin position="6"/>
        <end position="25"/>
    </location>
</feature>
<keyword evidence="1" id="KW-0472">Membrane</keyword>
<organism evidence="2">
    <name type="scientific">Rhizophora mucronata</name>
    <name type="common">Asiatic mangrove</name>
    <dbReference type="NCBI Taxonomy" id="61149"/>
    <lineage>
        <taxon>Eukaryota</taxon>
        <taxon>Viridiplantae</taxon>
        <taxon>Streptophyta</taxon>
        <taxon>Embryophyta</taxon>
        <taxon>Tracheophyta</taxon>
        <taxon>Spermatophyta</taxon>
        <taxon>Magnoliopsida</taxon>
        <taxon>eudicotyledons</taxon>
        <taxon>Gunneridae</taxon>
        <taxon>Pentapetalae</taxon>
        <taxon>rosids</taxon>
        <taxon>fabids</taxon>
        <taxon>Malpighiales</taxon>
        <taxon>Rhizophoraceae</taxon>
        <taxon>Rhizophora</taxon>
    </lineage>
</organism>
<evidence type="ECO:0000313" key="2">
    <source>
        <dbReference type="EMBL" id="MBX61953.1"/>
    </source>
</evidence>
<keyword evidence="1" id="KW-0812">Transmembrane</keyword>
<reference evidence="2" key="1">
    <citation type="submission" date="2018-02" db="EMBL/GenBank/DDBJ databases">
        <title>Rhizophora mucronata_Transcriptome.</title>
        <authorList>
            <person name="Meera S.P."/>
            <person name="Sreeshan A."/>
            <person name="Augustine A."/>
        </authorList>
    </citation>
    <scope>NUCLEOTIDE SEQUENCE</scope>
    <source>
        <tissue evidence="2">Leaf</tissue>
    </source>
</reference>
<keyword evidence="1" id="KW-1133">Transmembrane helix</keyword>
<dbReference type="EMBL" id="GGEC01081469">
    <property type="protein sequence ID" value="MBX61953.1"/>
    <property type="molecule type" value="Transcribed_RNA"/>
</dbReference>
<accession>A0A2P2Q4Q1</accession>
<protein>
    <submittedName>
        <fullName evidence="2">Uncharacterized protein</fullName>
    </submittedName>
</protein>
<proteinExistence type="predicted"/>
<name>A0A2P2Q4Q1_RHIMU</name>